<evidence type="ECO:0000256" key="2">
    <source>
        <dbReference type="ARBA" id="ARBA00023136"/>
    </source>
</evidence>
<evidence type="ECO:0000313" key="5">
    <source>
        <dbReference type="Proteomes" id="UP000188268"/>
    </source>
</evidence>
<evidence type="ECO:0008006" key="6">
    <source>
        <dbReference type="Google" id="ProtNLM"/>
    </source>
</evidence>
<gene>
    <name evidence="4" type="ORF">CCACVL1_16410</name>
</gene>
<dbReference type="GO" id="GO:0016020">
    <property type="term" value="C:membrane"/>
    <property type="evidence" value="ECO:0007669"/>
    <property type="project" value="UniProtKB-SubCell"/>
</dbReference>
<feature type="transmembrane region" description="Helical" evidence="3">
    <location>
        <begin position="20"/>
        <end position="44"/>
    </location>
</feature>
<evidence type="ECO:0000313" key="4">
    <source>
        <dbReference type="EMBL" id="OMO74928.1"/>
    </source>
</evidence>
<evidence type="ECO:0000256" key="1">
    <source>
        <dbReference type="ARBA" id="ARBA00004370"/>
    </source>
</evidence>
<dbReference type="Gramene" id="OMO74928">
    <property type="protein sequence ID" value="OMO74928"/>
    <property type="gene ID" value="CCACVL1_16410"/>
</dbReference>
<evidence type="ECO:0000256" key="3">
    <source>
        <dbReference type="SAM" id="Phobius"/>
    </source>
</evidence>
<dbReference type="PANTHER" id="PTHR31234">
    <property type="entry name" value="LATE EMBRYOGENESIS ABUNDANT (LEA) HYDROXYPROLINE-RICH GLYCOPROTEIN FAMILY"/>
    <property type="match status" value="1"/>
</dbReference>
<proteinExistence type="predicted"/>
<accession>A0A1R3HXA8</accession>
<dbReference type="PANTHER" id="PTHR31234:SF2">
    <property type="entry name" value="OS05G0199100 PROTEIN"/>
    <property type="match status" value="1"/>
</dbReference>
<protein>
    <recommendedName>
        <fullName evidence="6">Late embryogenesis abundant protein, LEA-14</fullName>
    </recommendedName>
</protein>
<reference evidence="4 5" key="1">
    <citation type="submission" date="2013-09" db="EMBL/GenBank/DDBJ databases">
        <title>Corchorus capsularis genome sequencing.</title>
        <authorList>
            <person name="Alam M."/>
            <person name="Haque M.S."/>
            <person name="Islam M.S."/>
            <person name="Emdad E.M."/>
            <person name="Islam M.M."/>
            <person name="Ahmed B."/>
            <person name="Halim A."/>
            <person name="Hossen Q.M.M."/>
            <person name="Hossain M.Z."/>
            <person name="Ahmed R."/>
            <person name="Khan M.M."/>
            <person name="Islam R."/>
            <person name="Rashid M.M."/>
            <person name="Khan S.A."/>
            <person name="Rahman M.S."/>
            <person name="Alam M."/>
        </authorList>
    </citation>
    <scope>NUCLEOTIDE SEQUENCE [LARGE SCALE GENOMIC DNA]</scope>
    <source>
        <strain evidence="5">cv. CVL-1</strain>
        <tissue evidence="4">Whole seedling</tissue>
    </source>
</reference>
<dbReference type="EMBL" id="AWWV01011053">
    <property type="protein sequence ID" value="OMO74928.1"/>
    <property type="molecule type" value="Genomic_DNA"/>
</dbReference>
<dbReference type="GO" id="GO:0098542">
    <property type="term" value="P:defense response to other organism"/>
    <property type="evidence" value="ECO:0007669"/>
    <property type="project" value="InterPro"/>
</dbReference>
<dbReference type="Proteomes" id="UP000188268">
    <property type="component" value="Unassembled WGS sequence"/>
</dbReference>
<dbReference type="InterPro" id="IPR044839">
    <property type="entry name" value="NDR1-like"/>
</dbReference>
<keyword evidence="5" id="KW-1185">Reference proteome</keyword>
<keyword evidence="3" id="KW-1133">Transmembrane helix</keyword>
<comment type="caution">
    <text evidence="4">The sequence shown here is derived from an EMBL/GenBank/DDBJ whole genome shotgun (WGS) entry which is preliminary data.</text>
</comment>
<organism evidence="4 5">
    <name type="scientific">Corchorus capsularis</name>
    <name type="common">Jute</name>
    <dbReference type="NCBI Taxonomy" id="210143"/>
    <lineage>
        <taxon>Eukaryota</taxon>
        <taxon>Viridiplantae</taxon>
        <taxon>Streptophyta</taxon>
        <taxon>Embryophyta</taxon>
        <taxon>Tracheophyta</taxon>
        <taxon>Spermatophyta</taxon>
        <taxon>Magnoliopsida</taxon>
        <taxon>eudicotyledons</taxon>
        <taxon>Gunneridae</taxon>
        <taxon>Pentapetalae</taxon>
        <taxon>rosids</taxon>
        <taxon>malvids</taxon>
        <taxon>Malvales</taxon>
        <taxon>Malvaceae</taxon>
        <taxon>Grewioideae</taxon>
        <taxon>Apeibeae</taxon>
        <taxon>Corchorus</taxon>
    </lineage>
</organism>
<sequence length="220" mass="24024">MFSIDMLGPPAPLSSRCRFLIMALIMFAAMIVLAVIGVIVYAILIGINFKNYPKFGLNSLSVSNLNISGSEISGIWDIEFLAKSPDFLYTKNYPQPTLTVYYKNQPLLEKFLPGIHIPKKTTISYRVNTLAMATSIQNKAVADAIANEWSQQKVVAFTVKLQAPSPHNANKLTLSVVCAGIKVGFSSNSTSSNSQGTLLQESSANNKNTHLQAFTRCSNN</sequence>
<keyword evidence="2 3" id="KW-0472">Membrane</keyword>
<keyword evidence="3" id="KW-0812">Transmembrane</keyword>
<name>A0A1R3HXA8_COCAP</name>
<dbReference type="AlphaFoldDB" id="A0A1R3HXA8"/>
<comment type="subcellular location">
    <subcellularLocation>
        <location evidence="1">Membrane</location>
    </subcellularLocation>
</comment>